<protein>
    <submittedName>
        <fullName evidence="3">Uncharacterized protein</fullName>
    </submittedName>
</protein>
<evidence type="ECO:0000313" key="3">
    <source>
        <dbReference type="EMBL" id="PKK58012.1"/>
    </source>
</evidence>
<dbReference type="AlphaFoldDB" id="A0A2N1M8R8"/>
<feature type="compositionally biased region" description="Low complexity" evidence="2">
    <location>
        <begin position="14"/>
        <end position="23"/>
    </location>
</feature>
<evidence type="ECO:0000256" key="1">
    <source>
        <dbReference type="SAM" id="Coils"/>
    </source>
</evidence>
<dbReference type="VEuPathDB" id="FungiDB:FUN_008067"/>
<organism evidence="3 4">
    <name type="scientific">Rhizophagus irregularis</name>
    <dbReference type="NCBI Taxonomy" id="588596"/>
    <lineage>
        <taxon>Eukaryota</taxon>
        <taxon>Fungi</taxon>
        <taxon>Fungi incertae sedis</taxon>
        <taxon>Mucoromycota</taxon>
        <taxon>Glomeromycotina</taxon>
        <taxon>Glomeromycetes</taxon>
        <taxon>Glomerales</taxon>
        <taxon>Glomeraceae</taxon>
        <taxon>Rhizophagus</taxon>
    </lineage>
</organism>
<feature type="region of interest" description="Disordered" evidence="2">
    <location>
        <begin position="1"/>
        <end position="25"/>
    </location>
</feature>
<dbReference type="Proteomes" id="UP000233469">
    <property type="component" value="Unassembled WGS sequence"/>
</dbReference>
<evidence type="ECO:0000313" key="4">
    <source>
        <dbReference type="Proteomes" id="UP000233469"/>
    </source>
</evidence>
<gene>
    <name evidence="3" type="ORF">RhiirC2_796998</name>
</gene>
<accession>A0A2N1M8R8</accession>
<feature type="coiled-coil region" evidence="1">
    <location>
        <begin position="154"/>
        <end position="186"/>
    </location>
</feature>
<reference evidence="3 4" key="2">
    <citation type="submission" date="2017-10" db="EMBL/GenBank/DDBJ databases">
        <title>Extensive intraspecific genome diversity in a model arbuscular mycorrhizal fungus.</title>
        <authorList>
            <person name="Chen E.C.H."/>
            <person name="Morin E."/>
            <person name="Baudet D."/>
            <person name="Noel J."/>
            <person name="Ndikumana S."/>
            <person name="Charron P."/>
            <person name="St-Onge C."/>
            <person name="Giorgi J."/>
            <person name="Grigoriev I.V."/>
            <person name="Roux C."/>
            <person name="Martin F.M."/>
            <person name="Corradi N."/>
        </authorList>
    </citation>
    <scope>NUCLEOTIDE SEQUENCE [LARGE SCALE GENOMIC DNA]</scope>
    <source>
        <strain evidence="3 4">C2</strain>
    </source>
</reference>
<keyword evidence="1" id="KW-0175">Coiled coil</keyword>
<evidence type="ECO:0000256" key="2">
    <source>
        <dbReference type="SAM" id="MobiDB-lite"/>
    </source>
</evidence>
<dbReference type="EMBL" id="LLXL01003901">
    <property type="protein sequence ID" value="PKK58012.1"/>
    <property type="molecule type" value="Genomic_DNA"/>
</dbReference>
<sequence>MAEEQKGKDSKQENSSSTSITNNIEKDEPTILASRPVWKNDSKTGVLGIWELLRGEYLDFLMPVETRSPNRVCYSELVDILKNDYKFCEFHESTDRWLIDQEYREYFNETYHITNIYPLLMDHSGTTIFFLDDHNKMCAIMKDTGELVPRVEFKRRIEEKMAKEKLEKAKLVEKNREKRLAEEKQKVI</sequence>
<dbReference type="VEuPathDB" id="FungiDB:RhiirFUN_024363"/>
<reference evidence="3 4" key="1">
    <citation type="submission" date="2016-04" db="EMBL/GenBank/DDBJ databases">
        <title>Genome analyses suggest a sexual origin of heterokaryosis in a supposedly ancient asexual fungus.</title>
        <authorList>
            <person name="Ropars J."/>
            <person name="Sedzielewska K."/>
            <person name="Noel J."/>
            <person name="Charron P."/>
            <person name="Farinelli L."/>
            <person name="Marton T."/>
            <person name="Kruger M."/>
            <person name="Pelin A."/>
            <person name="Brachmann A."/>
            <person name="Corradi N."/>
        </authorList>
    </citation>
    <scope>NUCLEOTIDE SEQUENCE [LARGE SCALE GENOMIC DNA]</scope>
    <source>
        <strain evidence="3 4">C2</strain>
    </source>
</reference>
<comment type="caution">
    <text evidence="3">The sequence shown here is derived from an EMBL/GenBank/DDBJ whole genome shotgun (WGS) entry which is preliminary data.</text>
</comment>
<proteinExistence type="predicted"/>
<feature type="compositionally biased region" description="Basic and acidic residues" evidence="2">
    <location>
        <begin position="1"/>
        <end position="12"/>
    </location>
</feature>
<name>A0A2N1M8R8_9GLOM</name>